<dbReference type="OrthoDB" id="5292888at2"/>
<dbReference type="GO" id="GO:0016747">
    <property type="term" value="F:acyltransferase activity, transferring groups other than amino-acyl groups"/>
    <property type="evidence" value="ECO:0007669"/>
    <property type="project" value="InterPro"/>
</dbReference>
<evidence type="ECO:0000313" key="2">
    <source>
        <dbReference type="EMBL" id="AXY73297.1"/>
    </source>
</evidence>
<dbReference type="PROSITE" id="PS51186">
    <property type="entry name" value="GNAT"/>
    <property type="match status" value="1"/>
</dbReference>
<dbReference type="AlphaFoldDB" id="A0A3B7MI91"/>
<protein>
    <submittedName>
        <fullName evidence="2">GNAT family N-acetyltransferase</fullName>
    </submittedName>
</protein>
<dbReference type="SUPFAM" id="SSF55729">
    <property type="entry name" value="Acyl-CoA N-acyltransferases (Nat)"/>
    <property type="match status" value="1"/>
</dbReference>
<dbReference type="Proteomes" id="UP000263900">
    <property type="component" value="Chromosome"/>
</dbReference>
<proteinExistence type="predicted"/>
<keyword evidence="3" id="KW-1185">Reference proteome</keyword>
<dbReference type="CDD" id="cd04301">
    <property type="entry name" value="NAT_SF"/>
    <property type="match status" value="1"/>
</dbReference>
<dbReference type="InterPro" id="IPR000182">
    <property type="entry name" value="GNAT_dom"/>
</dbReference>
<sequence>MTSLPSSPGFISIGIGRVPLFYYLLHIPLIHLSGLLVNFIKNGFVAGPIRRKAGSGIYNQLYDLFMKFSHSIGRFIMGLKRPSKTTNLRRLREWGETLESFTIREATANDLPALAALHVQTWSDTYWTVKNPPTYEIREHQWREQFAVKDGSWFCFVVQNREGRLIGFAKGARYSHADLPDFGGELNQLYMLLEYQRLGLGRLMVGHVARRFLSMGITSMVLFGIPQNPSNRFHEALRGERLYDKKGDFHGGYGWRDLQKLADICPVD</sequence>
<feature type="domain" description="N-acetyltransferase" evidence="1">
    <location>
        <begin position="101"/>
        <end position="259"/>
    </location>
</feature>
<dbReference type="KEGG" id="pseg:D3H65_04575"/>
<gene>
    <name evidence="2" type="ORF">D3H65_04575</name>
</gene>
<keyword evidence="2" id="KW-0808">Transferase</keyword>
<dbReference type="Gene3D" id="3.40.630.30">
    <property type="match status" value="1"/>
</dbReference>
<dbReference type="Pfam" id="PF00583">
    <property type="entry name" value="Acetyltransf_1"/>
    <property type="match status" value="1"/>
</dbReference>
<evidence type="ECO:0000313" key="3">
    <source>
        <dbReference type="Proteomes" id="UP000263900"/>
    </source>
</evidence>
<dbReference type="InterPro" id="IPR016181">
    <property type="entry name" value="Acyl_CoA_acyltransferase"/>
</dbReference>
<organism evidence="2 3">
    <name type="scientific">Paraflavitalea soli</name>
    <dbReference type="NCBI Taxonomy" id="2315862"/>
    <lineage>
        <taxon>Bacteria</taxon>
        <taxon>Pseudomonadati</taxon>
        <taxon>Bacteroidota</taxon>
        <taxon>Chitinophagia</taxon>
        <taxon>Chitinophagales</taxon>
        <taxon>Chitinophagaceae</taxon>
        <taxon>Paraflavitalea</taxon>
    </lineage>
</organism>
<name>A0A3B7MI91_9BACT</name>
<dbReference type="RefSeq" id="WP_119049135.1">
    <property type="nucleotide sequence ID" value="NZ_CP032157.1"/>
</dbReference>
<evidence type="ECO:0000259" key="1">
    <source>
        <dbReference type="PROSITE" id="PS51186"/>
    </source>
</evidence>
<dbReference type="EMBL" id="CP032157">
    <property type="protein sequence ID" value="AXY73297.1"/>
    <property type="molecule type" value="Genomic_DNA"/>
</dbReference>
<accession>A0A3B7MI91</accession>
<reference evidence="2 3" key="1">
    <citation type="submission" date="2018-09" db="EMBL/GenBank/DDBJ databases">
        <title>Genome sequencing of strain 6GH32-13.</title>
        <authorList>
            <person name="Weon H.-Y."/>
            <person name="Heo J."/>
            <person name="Kwon S.-W."/>
        </authorList>
    </citation>
    <scope>NUCLEOTIDE SEQUENCE [LARGE SCALE GENOMIC DNA]</scope>
    <source>
        <strain evidence="2 3">5GH32-13</strain>
    </source>
</reference>